<accession>A0ABP7IEM4</accession>
<dbReference type="PANTHER" id="PTHR42781:SF4">
    <property type="entry name" value="SPERMIDINE_PUTRESCINE IMPORT ATP-BINDING PROTEIN POTA"/>
    <property type="match status" value="1"/>
</dbReference>
<dbReference type="InterPro" id="IPR017871">
    <property type="entry name" value="ABC_transporter-like_CS"/>
</dbReference>
<evidence type="ECO:0000313" key="5">
    <source>
        <dbReference type="EMBL" id="GAA3816658.1"/>
    </source>
</evidence>
<evidence type="ECO:0000313" key="6">
    <source>
        <dbReference type="Proteomes" id="UP001501821"/>
    </source>
</evidence>
<dbReference type="PROSITE" id="PS00211">
    <property type="entry name" value="ABC_TRANSPORTER_1"/>
    <property type="match status" value="1"/>
</dbReference>
<dbReference type="Proteomes" id="UP001501821">
    <property type="component" value="Unassembled WGS sequence"/>
</dbReference>
<dbReference type="InterPro" id="IPR008995">
    <property type="entry name" value="Mo/tungstate-bd_C_term_dom"/>
</dbReference>
<dbReference type="InterPro" id="IPR005116">
    <property type="entry name" value="Transp-assoc_OB_typ1"/>
</dbReference>
<dbReference type="Gene3D" id="3.40.50.300">
    <property type="entry name" value="P-loop containing nucleotide triphosphate hydrolases"/>
    <property type="match status" value="1"/>
</dbReference>
<dbReference type="InterPro" id="IPR003593">
    <property type="entry name" value="AAA+_ATPase"/>
</dbReference>
<dbReference type="SMART" id="SM00382">
    <property type="entry name" value="AAA"/>
    <property type="match status" value="1"/>
</dbReference>
<reference evidence="6" key="1">
    <citation type="journal article" date="2019" name="Int. J. Syst. Evol. Microbiol.">
        <title>The Global Catalogue of Microorganisms (GCM) 10K type strain sequencing project: providing services to taxonomists for standard genome sequencing and annotation.</title>
        <authorList>
            <consortium name="The Broad Institute Genomics Platform"/>
            <consortium name="The Broad Institute Genome Sequencing Center for Infectious Disease"/>
            <person name="Wu L."/>
            <person name="Ma J."/>
        </authorList>
    </citation>
    <scope>NUCLEOTIDE SEQUENCE [LARGE SCALE GENOMIC DNA]</scope>
    <source>
        <strain evidence="6">JCM 16953</strain>
    </source>
</reference>
<proteinExistence type="predicted"/>
<protein>
    <submittedName>
        <fullName evidence="5">ABC transporter ATP-binding protein</fullName>
    </submittedName>
</protein>
<evidence type="ECO:0000256" key="2">
    <source>
        <dbReference type="ARBA" id="ARBA00022741"/>
    </source>
</evidence>
<evidence type="ECO:0000256" key="1">
    <source>
        <dbReference type="ARBA" id="ARBA00022448"/>
    </source>
</evidence>
<dbReference type="Pfam" id="PF03459">
    <property type="entry name" value="TOBE"/>
    <property type="match status" value="1"/>
</dbReference>
<dbReference type="EMBL" id="BAABAH010000005">
    <property type="protein sequence ID" value="GAA3816658.1"/>
    <property type="molecule type" value="Genomic_DNA"/>
</dbReference>
<sequence length="323" mass="34016">MTAGLDAELEVRGRLRAALSAEPGDVVAVVGPNGAGKTTLVHALAGLERARGHARIDGTDLLPLPPQERAVGVVFQDRRLFPHLTALENVAFGPRVRGTDQATARAAAREALDRLGVGDLADRRPKKLSGGQAQRVAIARALVTEPRLLLLDEPFTGLDVRVAAELRIELSRRLSDYSGVTILVTHDALDALTLANRVVVLDAGEVVQTGTPDDVAARPQTEHVARLVGLNVVRDGDVLRAFPPSAVTVALERPADSSRNHWAGAVRGAAPHGDAVRLQVGTDGGPDLIADVTPSATRDLGLATGRRVWLAVKETAITTYTAG</sequence>
<keyword evidence="1" id="KW-0813">Transport</keyword>
<name>A0ABP7IEM4_9ACTN</name>
<dbReference type="PANTHER" id="PTHR42781">
    <property type="entry name" value="SPERMIDINE/PUTRESCINE IMPORT ATP-BINDING PROTEIN POTA"/>
    <property type="match status" value="1"/>
</dbReference>
<dbReference type="Pfam" id="PF00005">
    <property type="entry name" value="ABC_tran"/>
    <property type="match status" value="1"/>
</dbReference>
<dbReference type="SUPFAM" id="SSF50331">
    <property type="entry name" value="MOP-like"/>
    <property type="match status" value="1"/>
</dbReference>
<dbReference type="Gene3D" id="2.40.50.100">
    <property type="match status" value="1"/>
</dbReference>
<gene>
    <name evidence="5" type="ORF">GCM10022242_18340</name>
</gene>
<dbReference type="RefSeq" id="WP_344774572.1">
    <property type="nucleotide sequence ID" value="NZ_BAABAH010000005.1"/>
</dbReference>
<keyword evidence="2" id="KW-0547">Nucleotide-binding</keyword>
<comment type="caution">
    <text evidence="5">The sequence shown here is derived from an EMBL/GenBank/DDBJ whole genome shotgun (WGS) entry which is preliminary data.</text>
</comment>
<dbReference type="SUPFAM" id="SSF52540">
    <property type="entry name" value="P-loop containing nucleoside triphosphate hydrolases"/>
    <property type="match status" value="1"/>
</dbReference>
<keyword evidence="3 5" id="KW-0067">ATP-binding</keyword>
<evidence type="ECO:0000259" key="4">
    <source>
        <dbReference type="PROSITE" id="PS50893"/>
    </source>
</evidence>
<keyword evidence="6" id="KW-1185">Reference proteome</keyword>
<organism evidence="5 6">
    <name type="scientific">Nocardioides panacisoli</name>
    <dbReference type="NCBI Taxonomy" id="627624"/>
    <lineage>
        <taxon>Bacteria</taxon>
        <taxon>Bacillati</taxon>
        <taxon>Actinomycetota</taxon>
        <taxon>Actinomycetes</taxon>
        <taxon>Propionibacteriales</taxon>
        <taxon>Nocardioidaceae</taxon>
        <taxon>Nocardioides</taxon>
    </lineage>
</organism>
<dbReference type="InterPro" id="IPR027417">
    <property type="entry name" value="P-loop_NTPase"/>
</dbReference>
<evidence type="ECO:0000256" key="3">
    <source>
        <dbReference type="ARBA" id="ARBA00022840"/>
    </source>
</evidence>
<dbReference type="GO" id="GO:0005524">
    <property type="term" value="F:ATP binding"/>
    <property type="evidence" value="ECO:0007669"/>
    <property type="project" value="UniProtKB-KW"/>
</dbReference>
<dbReference type="PROSITE" id="PS50893">
    <property type="entry name" value="ABC_TRANSPORTER_2"/>
    <property type="match status" value="1"/>
</dbReference>
<feature type="domain" description="ABC transporter" evidence="4">
    <location>
        <begin position="2"/>
        <end position="228"/>
    </location>
</feature>
<dbReference type="InterPro" id="IPR003439">
    <property type="entry name" value="ABC_transporter-like_ATP-bd"/>
</dbReference>
<dbReference type="InterPro" id="IPR050093">
    <property type="entry name" value="ABC_SmlMolc_Importer"/>
</dbReference>